<dbReference type="PROSITE" id="PS00086">
    <property type="entry name" value="CYTOCHROME_P450"/>
    <property type="match status" value="1"/>
</dbReference>
<evidence type="ECO:0000256" key="3">
    <source>
        <dbReference type="SAM" id="MobiDB-lite"/>
    </source>
</evidence>
<dbReference type="GO" id="GO:0016705">
    <property type="term" value="F:oxidoreductase activity, acting on paired donors, with incorporation or reduction of molecular oxygen"/>
    <property type="evidence" value="ECO:0007669"/>
    <property type="project" value="InterPro"/>
</dbReference>
<organism evidence="4 5">
    <name type="scientific">Colletotrichum liriopes</name>
    <dbReference type="NCBI Taxonomy" id="708192"/>
    <lineage>
        <taxon>Eukaryota</taxon>
        <taxon>Fungi</taxon>
        <taxon>Dikarya</taxon>
        <taxon>Ascomycota</taxon>
        <taxon>Pezizomycotina</taxon>
        <taxon>Sordariomycetes</taxon>
        <taxon>Hypocreomycetidae</taxon>
        <taxon>Glomerellales</taxon>
        <taxon>Glomerellaceae</taxon>
        <taxon>Colletotrichum</taxon>
        <taxon>Colletotrichum spaethianum species complex</taxon>
    </lineage>
</organism>
<dbReference type="InterPro" id="IPR036396">
    <property type="entry name" value="Cyt_P450_sf"/>
</dbReference>
<dbReference type="GO" id="GO:0020037">
    <property type="term" value="F:heme binding"/>
    <property type="evidence" value="ECO:0007669"/>
    <property type="project" value="InterPro"/>
</dbReference>
<evidence type="ECO:0008006" key="6">
    <source>
        <dbReference type="Google" id="ProtNLM"/>
    </source>
</evidence>
<dbReference type="GO" id="GO:0005506">
    <property type="term" value="F:iron ion binding"/>
    <property type="evidence" value="ECO:0007669"/>
    <property type="project" value="InterPro"/>
</dbReference>
<evidence type="ECO:0000313" key="4">
    <source>
        <dbReference type="EMBL" id="GJC86382.1"/>
    </source>
</evidence>
<sequence>MTPPRGSNLPWSGGPRMCPDQKMSQVEFVTVIATLFRQCTAESVQGEHATDEAAAAGPDAGQPAPSDAADEAPS</sequence>
<keyword evidence="5" id="KW-1185">Reference proteome</keyword>
<keyword evidence="2" id="KW-0408">Iron</keyword>
<feature type="compositionally biased region" description="Low complexity" evidence="3">
    <location>
        <begin position="52"/>
        <end position="67"/>
    </location>
</feature>
<protein>
    <recommendedName>
        <fullName evidence="6">Cytochrome P450</fullName>
    </recommendedName>
</protein>
<keyword evidence="1" id="KW-0479">Metal-binding</keyword>
<reference evidence="4 5" key="1">
    <citation type="submission" date="2021-07" db="EMBL/GenBank/DDBJ databases">
        <title>Genome data of Colletotrichum spaethianum.</title>
        <authorList>
            <person name="Utami Y.D."/>
            <person name="Hiruma K."/>
        </authorList>
    </citation>
    <scope>NUCLEOTIDE SEQUENCE [LARGE SCALE GENOMIC DNA]</scope>
    <source>
        <strain evidence="4 5">MAFF 242679</strain>
    </source>
</reference>
<feature type="region of interest" description="Disordered" evidence="3">
    <location>
        <begin position="42"/>
        <end position="74"/>
    </location>
</feature>
<comment type="caution">
    <text evidence="4">The sequence shown here is derived from an EMBL/GenBank/DDBJ whole genome shotgun (WGS) entry which is preliminary data.</text>
</comment>
<dbReference type="AlphaFoldDB" id="A0AA37LVV0"/>
<feature type="region of interest" description="Disordered" evidence="3">
    <location>
        <begin position="1"/>
        <end position="20"/>
    </location>
</feature>
<evidence type="ECO:0000256" key="1">
    <source>
        <dbReference type="ARBA" id="ARBA00022723"/>
    </source>
</evidence>
<dbReference type="EMBL" id="BPPX01000021">
    <property type="protein sequence ID" value="GJC86382.1"/>
    <property type="molecule type" value="Genomic_DNA"/>
</dbReference>
<dbReference type="InterPro" id="IPR017972">
    <property type="entry name" value="Cyt_P450_CS"/>
</dbReference>
<dbReference type="Proteomes" id="UP001055172">
    <property type="component" value="Unassembled WGS sequence"/>
</dbReference>
<dbReference type="SUPFAM" id="SSF48264">
    <property type="entry name" value="Cytochrome P450"/>
    <property type="match status" value="1"/>
</dbReference>
<dbReference type="Gene3D" id="1.10.630.10">
    <property type="entry name" value="Cytochrome P450"/>
    <property type="match status" value="1"/>
</dbReference>
<accession>A0AA37LVV0</accession>
<gene>
    <name evidence="4" type="ORF">ColLi_09220</name>
</gene>
<proteinExistence type="predicted"/>
<dbReference type="GO" id="GO:0004497">
    <property type="term" value="F:monooxygenase activity"/>
    <property type="evidence" value="ECO:0007669"/>
    <property type="project" value="InterPro"/>
</dbReference>
<name>A0AA37LVV0_9PEZI</name>
<evidence type="ECO:0000256" key="2">
    <source>
        <dbReference type="ARBA" id="ARBA00023004"/>
    </source>
</evidence>
<evidence type="ECO:0000313" key="5">
    <source>
        <dbReference type="Proteomes" id="UP001055172"/>
    </source>
</evidence>